<name>A0ABT3S7T1_9MICO</name>
<dbReference type="Pfam" id="PF00251">
    <property type="entry name" value="Glyco_hydro_32N"/>
    <property type="match status" value="1"/>
</dbReference>
<dbReference type="Gene3D" id="2.115.10.20">
    <property type="entry name" value="Glycosyl hydrolase domain, family 43"/>
    <property type="match status" value="1"/>
</dbReference>
<dbReference type="PANTHER" id="PTHR43101:SF1">
    <property type="entry name" value="BETA-FRUCTOSIDASE"/>
    <property type="match status" value="1"/>
</dbReference>
<dbReference type="Proteomes" id="UP001207276">
    <property type="component" value="Unassembled WGS sequence"/>
</dbReference>
<gene>
    <name evidence="7" type="ORF">ORG12_16645</name>
</gene>
<dbReference type="EMBL" id="JAPJDE010000006">
    <property type="protein sequence ID" value="MCX2850309.1"/>
    <property type="molecule type" value="Genomic_DNA"/>
</dbReference>
<evidence type="ECO:0000256" key="4">
    <source>
        <dbReference type="ARBA" id="ARBA00023295"/>
    </source>
</evidence>
<evidence type="ECO:0000256" key="1">
    <source>
        <dbReference type="ARBA" id="ARBA00009902"/>
    </source>
</evidence>
<keyword evidence="8" id="KW-1185">Reference proteome</keyword>
<feature type="domain" description="Glycosyl hydrolase family 32 N-terminal" evidence="6">
    <location>
        <begin position="19"/>
        <end position="227"/>
    </location>
</feature>
<dbReference type="GO" id="GO:0016787">
    <property type="term" value="F:hydrolase activity"/>
    <property type="evidence" value="ECO:0007669"/>
    <property type="project" value="UniProtKB-KW"/>
</dbReference>
<accession>A0ABT3S7T1</accession>
<feature type="region of interest" description="Disordered" evidence="5">
    <location>
        <begin position="324"/>
        <end position="345"/>
    </location>
</feature>
<evidence type="ECO:0000256" key="5">
    <source>
        <dbReference type="SAM" id="MobiDB-lite"/>
    </source>
</evidence>
<organism evidence="7 8">
    <name type="scientific">Curtobacterium poinsettiae</name>
    <dbReference type="NCBI Taxonomy" id="159612"/>
    <lineage>
        <taxon>Bacteria</taxon>
        <taxon>Bacillati</taxon>
        <taxon>Actinomycetota</taxon>
        <taxon>Actinomycetes</taxon>
        <taxon>Micrococcales</taxon>
        <taxon>Microbacteriaceae</taxon>
        <taxon>Curtobacterium</taxon>
    </lineage>
</organism>
<evidence type="ECO:0000313" key="8">
    <source>
        <dbReference type="Proteomes" id="UP001207276"/>
    </source>
</evidence>
<dbReference type="InterPro" id="IPR013148">
    <property type="entry name" value="Glyco_hydro_32_N"/>
</dbReference>
<protein>
    <recommendedName>
        <fullName evidence="2">beta-fructofuranosidase</fullName>
        <ecNumber evidence="2">3.2.1.26</ecNumber>
    </recommendedName>
</protein>
<dbReference type="SUPFAM" id="SSF75005">
    <property type="entry name" value="Arabinanase/levansucrase/invertase"/>
    <property type="match status" value="1"/>
</dbReference>
<dbReference type="EC" id="3.2.1.26" evidence="2"/>
<evidence type="ECO:0000256" key="3">
    <source>
        <dbReference type="ARBA" id="ARBA00022801"/>
    </source>
</evidence>
<evidence type="ECO:0000259" key="6">
    <source>
        <dbReference type="Pfam" id="PF00251"/>
    </source>
</evidence>
<dbReference type="RefSeq" id="WP_214519399.1">
    <property type="nucleotide sequence ID" value="NZ_CP104934.1"/>
</dbReference>
<sequence length="345" mass="38016">MLRLPDHWVWDFWFADDGDRHHVFFLHAPRSLGDEHRRHRAARIGHAVSDDLVDWAILDGPFGPGPDNAFDGTTTWTGSVVRGQDDRWRMFYTGTRFLEDEPVHTNIETVGVAVSDDLVTWQKLPGPVTRSDPRWYETLGNDPDVDGALFPEEAWRDPWVHEDPSGGLWHMLVTARSTEGALDDRGVIGHATSTDLERWEVQPPLTSPGSGFVHLEVPQVVQVDGAWFLVFSCPADALSTANPRADETPGTWSVPIDGPFGPFDVTDAEPLTDVTCYSGRIVRRRDGSPVLMTFANGRAGEPLPGFLHDPVDVHVVDGRLALRPATPTAQTQTQPCPADSGTAAP</sequence>
<dbReference type="InterPro" id="IPR023296">
    <property type="entry name" value="Glyco_hydro_beta-prop_sf"/>
</dbReference>
<dbReference type="PANTHER" id="PTHR43101">
    <property type="entry name" value="BETA-FRUCTOSIDASE"/>
    <property type="match status" value="1"/>
</dbReference>
<reference evidence="7 8" key="1">
    <citation type="submission" date="2022-11" db="EMBL/GenBank/DDBJ databases">
        <title>Taxonomy of Curtobacterium flaccumfaciens.</title>
        <authorList>
            <person name="Osdaghi E."/>
            <person name="Taghavi S.M."/>
            <person name="Hamidizade M."/>
            <person name="Abachi H."/>
            <person name="Fazliarab A."/>
            <person name="Baeyen S."/>
            <person name="Portier P."/>
            <person name="Van Vaerenbergh J."/>
            <person name="Jacques M.-A."/>
        </authorList>
    </citation>
    <scope>NUCLEOTIDE SEQUENCE [LARGE SCALE GENOMIC DNA]</scope>
    <source>
        <strain evidence="7 8">LMG 3715</strain>
    </source>
</reference>
<comment type="caution">
    <text evidence="7">The sequence shown here is derived from an EMBL/GenBank/DDBJ whole genome shotgun (WGS) entry which is preliminary data.</text>
</comment>
<keyword evidence="3 7" id="KW-0378">Hydrolase</keyword>
<feature type="compositionally biased region" description="Low complexity" evidence="5">
    <location>
        <begin position="324"/>
        <end position="338"/>
    </location>
</feature>
<evidence type="ECO:0000313" key="7">
    <source>
        <dbReference type="EMBL" id="MCX2850309.1"/>
    </source>
</evidence>
<proteinExistence type="inferred from homology"/>
<dbReference type="InterPro" id="IPR001362">
    <property type="entry name" value="Glyco_hydro_32"/>
</dbReference>
<dbReference type="InterPro" id="IPR051214">
    <property type="entry name" value="GH32_Enzymes"/>
</dbReference>
<dbReference type="CDD" id="cd18609">
    <property type="entry name" value="GH32-like"/>
    <property type="match status" value="1"/>
</dbReference>
<dbReference type="SMART" id="SM00640">
    <property type="entry name" value="Glyco_32"/>
    <property type="match status" value="1"/>
</dbReference>
<keyword evidence="4" id="KW-0326">Glycosidase</keyword>
<evidence type="ECO:0000256" key="2">
    <source>
        <dbReference type="ARBA" id="ARBA00012758"/>
    </source>
</evidence>
<comment type="similarity">
    <text evidence="1">Belongs to the glycosyl hydrolase 32 family.</text>
</comment>